<feature type="region of interest" description="Disordered" evidence="2">
    <location>
        <begin position="1"/>
        <end position="59"/>
    </location>
</feature>
<keyword evidence="4" id="KW-1185">Reference proteome</keyword>
<name>A0A0N1PIA2_PAPMA</name>
<dbReference type="InParanoid" id="A0A0N1PIA2"/>
<evidence type="ECO:0000256" key="2">
    <source>
        <dbReference type="SAM" id="MobiDB-lite"/>
    </source>
</evidence>
<feature type="region of interest" description="Disordered" evidence="2">
    <location>
        <begin position="127"/>
        <end position="175"/>
    </location>
</feature>
<dbReference type="AlphaFoldDB" id="A0A0N1PIA2"/>
<feature type="compositionally biased region" description="Basic and acidic residues" evidence="2">
    <location>
        <begin position="13"/>
        <end position="26"/>
    </location>
</feature>
<evidence type="ECO:0000313" key="3">
    <source>
        <dbReference type="EMBL" id="KPJ21207.1"/>
    </source>
</evidence>
<feature type="compositionally biased region" description="Basic residues" evidence="2">
    <location>
        <begin position="49"/>
        <end position="59"/>
    </location>
</feature>
<reference evidence="3 4" key="1">
    <citation type="journal article" date="2015" name="Nat. Commun.">
        <title>Outbred genome sequencing and CRISPR/Cas9 gene editing in butterflies.</title>
        <authorList>
            <person name="Li X."/>
            <person name="Fan D."/>
            <person name="Zhang W."/>
            <person name="Liu G."/>
            <person name="Zhang L."/>
            <person name="Zhao L."/>
            <person name="Fang X."/>
            <person name="Chen L."/>
            <person name="Dong Y."/>
            <person name="Chen Y."/>
            <person name="Ding Y."/>
            <person name="Zhao R."/>
            <person name="Feng M."/>
            <person name="Zhu Y."/>
            <person name="Feng Y."/>
            <person name="Jiang X."/>
            <person name="Zhu D."/>
            <person name="Xiang H."/>
            <person name="Feng X."/>
            <person name="Li S."/>
            <person name="Wang J."/>
            <person name="Zhang G."/>
            <person name="Kronforst M.R."/>
            <person name="Wang W."/>
        </authorList>
    </citation>
    <scope>NUCLEOTIDE SEQUENCE [LARGE SCALE GENOMIC DNA]</scope>
    <source>
        <strain evidence="3">Ya'a_city_454_Pm</strain>
        <tissue evidence="3">Whole body</tissue>
    </source>
</reference>
<keyword evidence="1" id="KW-0175">Coiled coil</keyword>
<feature type="compositionally biased region" description="Polar residues" evidence="2">
    <location>
        <begin position="127"/>
        <end position="142"/>
    </location>
</feature>
<dbReference type="Proteomes" id="UP000053240">
    <property type="component" value="Unassembled WGS sequence"/>
</dbReference>
<comment type="caution">
    <text evidence="3">The sequence shown here is derived from an EMBL/GenBank/DDBJ whole genome shotgun (WGS) entry which is preliminary data.</text>
</comment>
<evidence type="ECO:0000313" key="4">
    <source>
        <dbReference type="Proteomes" id="UP000053240"/>
    </source>
</evidence>
<accession>A0A0N1PIA2</accession>
<dbReference type="EMBL" id="LADJ01030625">
    <property type="protein sequence ID" value="KPJ21207.1"/>
    <property type="molecule type" value="Genomic_DNA"/>
</dbReference>
<feature type="compositionally biased region" description="Basic and acidic residues" evidence="2">
    <location>
        <begin position="37"/>
        <end position="48"/>
    </location>
</feature>
<sequence length="202" mass="23661">MCKSRRSRSRSRSLRDKEGHSSDSDRRRSRTRSRSRSCIEHRSRDKRSAGSRRSKGKKLQRSLDTFEEWCLNEGLSTTYGKLQSMRWENDLEPLLFDHYSSVLVELEERQAQMDDAEEENLQYQACSSSRNMKNTSMSSMTVHTPDRHAVASTSKEYETTSQMPTAPKKSKDGQTIQTVTFQKEKSHSLKRRILELFWKSRQ</sequence>
<feature type="coiled-coil region" evidence="1">
    <location>
        <begin position="99"/>
        <end position="126"/>
    </location>
</feature>
<proteinExistence type="predicted"/>
<gene>
    <name evidence="3" type="ORF">RR48_01195</name>
</gene>
<organism evidence="3 4">
    <name type="scientific">Papilio machaon</name>
    <name type="common">Old World swallowtail butterfly</name>
    <dbReference type="NCBI Taxonomy" id="76193"/>
    <lineage>
        <taxon>Eukaryota</taxon>
        <taxon>Metazoa</taxon>
        <taxon>Ecdysozoa</taxon>
        <taxon>Arthropoda</taxon>
        <taxon>Hexapoda</taxon>
        <taxon>Insecta</taxon>
        <taxon>Pterygota</taxon>
        <taxon>Neoptera</taxon>
        <taxon>Endopterygota</taxon>
        <taxon>Lepidoptera</taxon>
        <taxon>Glossata</taxon>
        <taxon>Ditrysia</taxon>
        <taxon>Papilionoidea</taxon>
        <taxon>Papilionidae</taxon>
        <taxon>Papilioninae</taxon>
        <taxon>Papilio</taxon>
    </lineage>
</organism>
<evidence type="ECO:0000256" key="1">
    <source>
        <dbReference type="SAM" id="Coils"/>
    </source>
</evidence>
<feature type="compositionally biased region" description="Polar residues" evidence="2">
    <location>
        <begin position="151"/>
        <end position="164"/>
    </location>
</feature>
<feature type="compositionally biased region" description="Basic residues" evidence="2">
    <location>
        <begin position="1"/>
        <end position="12"/>
    </location>
</feature>
<protein>
    <submittedName>
        <fullName evidence="3">Uncharacterized protein</fullName>
    </submittedName>
</protein>